<dbReference type="GO" id="GO:0005737">
    <property type="term" value="C:cytoplasm"/>
    <property type="evidence" value="ECO:0007669"/>
    <property type="project" value="TreeGrafter"/>
</dbReference>
<evidence type="ECO:0000313" key="6">
    <source>
        <dbReference type="EMBL" id="OMJ92508.1"/>
    </source>
</evidence>
<evidence type="ECO:0000259" key="5">
    <source>
        <dbReference type="PROSITE" id="PS50011"/>
    </source>
</evidence>
<keyword evidence="4" id="KW-0808">Transferase</keyword>
<reference evidence="6 7" key="1">
    <citation type="submission" date="2016-11" db="EMBL/GenBank/DDBJ databases">
        <title>The macronuclear genome of Stentor coeruleus: a giant cell with tiny introns.</title>
        <authorList>
            <person name="Slabodnick M."/>
            <person name="Ruby J.G."/>
            <person name="Reiff S.B."/>
            <person name="Swart E.C."/>
            <person name="Gosai S."/>
            <person name="Prabakaran S."/>
            <person name="Witkowska E."/>
            <person name="Larue G.E."/>
            <person name="Fisher S."/>
            <person name="Freeman R.M."/>
            <person name="Gunawardena J."/>
            <person name="Chu W."/>
            <person name="Stover N.A."/>
            <person name="Gregory B.D."/>
            <person name="Nowacki M."/>
            <person name="Derisi J."/>
            <person name="Roy S.W."/>
            <person name="Marshall W.F."/>
            <person name="Sood P."/>
        </authorList>
    </citation>
    <scope>NUCLEOTIDE SEQUENCE [LARGE SCALE GENOMIC DNA]</scope>
    <source>
        <strain evidence="6">WM001</strain>
    </source>
</reference>
<dbReference type="GO" id="GO:0004674">
    <property type="term" value="F:protein serine/threonine kinase activity"/>
    <property type="evidence" value="ECO:0007669"/>
    <property type="project" value="UniProtKB-KW"/>
</dbReference>
<feature type="binding site" evidence="3">
    <location>
        <position position="49"/>
    </location>
    <ligand>
        <name>ATP</name>
        <dbReference type="ChEBI" id="CHEBI:30616"/>
    </ligand>
</feature>
<dbReference type="PROSITE" id="PS50011">
    <property type="entry name" value="PROTEIN_KINASE_DOM"/>
    <property type="match status" value="1"/>
</dbReference>
<protein>
    <recommendedName>
        <fullName evidence="5">Protein kinase domain-containing protein</fullName>
    </recommendedName>
</protein>
<dbReference type="SMART" id="SM00220">
    <property type="entry name" value="S_TKc"/>
    <property type="match status" value="1"/>
</dbReference>
<dbReference type="OrthoDB" id="283458at2759"/>
<evidence type="ECO:0000256" key="2">
    <source>
        <dbReference type="ARBA" id="ARBA00022840"/>
    </source>
</evidence>
<dbReference type="PROSITE" id="PS00108">
    <property type="entry name" value="PROTEIN_KINASE_ST"/>
    <property type="match status" value="1"/>
</dbReference>
<dbReference type="InterPro" id="IPR011009">
    <property type="entry name" value="Kinase-like_dom_sf"/>
</dbReference>
<dbReference type="Proteomes" id="UP000187209">
    <property type="component" value="Unassembled WGS sequence"/>
</dbReference>
<dbReference type="GO" id="GO:0044773">
    <property type="term" value="P:mitotic DNA damage checkpoint signaling"/>
    <property type="evidence" value="ECO:0007669"/>
    <property type="project" value="TreeGrafter"/>
</dbReference>
<comment type="caution">
    <text evidence="6">The sequence shown here is derived from an EMBL/GenBank/DDBJ whole genome shotgun (WGS) entry which is preliminary data.</text>
</comment>
<proteinExistence type="inferred from homology"/>
<dbReference type="AlphaFoldDB" id="A0A1R2CU28"/>
<dbReference type="PANTHER" id="PTHR44167">
    <property type="entry name" value="OVARIAN-SPECIFIC SERINE/THREONINE-PROTEIN KINASE LOK-RELATED"/>
    <property type="match status" value="1"/>
</dbReference>
<name>A0A1R2CU28_9CILI</name>
<dbReference type="GO" id="GO:0005524">
    <property type="term" value="F:ATP binding"/>
    <property type="evidence" value="ECO:0007669"/>
    <property type="project" value="UniProtKB-UniRule"/>
</dbReference>
<comment type="similarity">
    <text evidence="4">Belongs to the protein kinase superfamily.</text>
</comment>
<evidence type="ECO:0000313" key="7">
    <source>
        <dbReference type="Proteomes" id="UP000187209"/>
    </source>
</evidence>
<feature type="domain" description="Protein kinase" evidence="5">
    <location>
        <begin position="20"/>
        <end position="291"/>
    </location>
</feature>
<dbReference type="SUPFAM" id="SSF56112">
    <property type="entry name" value="Protein kinase-like (PK-like)"/>
    <property type="match status" value="1"/>
</dbReference>
<keyword evidence="7" id="KW-1185">Reference proteome</keyword>
<organism evidence="6 7">
    <name type="scientific">Stentor coeruleus</name>
    <dbReference type="NCBI Taxonomy" id="5963"/>
    <lineage>
        <taxon>Eukaryota</taxon>
        <taxon>Sar</taxon>
        <taxon>Alveolata</taxon>
        <taxon>Ciliophora</taxon>
        <taxon>Postciliodesmatophora</taxon>
        <taxon>Heterotrichea</taxon>
        <taxon>Heterotrichida</taxon>
        <taxon>Stentoridae</taxon>
        <taxon>Stentor</taxon>
    </lineage>
</organism>
<evidence type="ECO:0000256" key="4">
    <source>
        <dbReference type="RuleBase" id="RU000304"/>
    </source>
</evidence>
<dbReference type="InterPro" id="IPR008271">
    <property type="entry name" value="Ser/Thr_kinase_AS"/>
</dbReference>
<dbReference type="Pfam" id="PF00069">
    <property type="entry name" value="Pkinase"/>
    <property type="match status" value="1"/>
</dbReference>
<evidence type="ECO:0000256" key="3">
    <source>
        <dbReference type="PROSITE-ProRule" id="PRU10141"/>
    </source>
</evidence>
<dbReference type="InterPro" id="IPR000719">
    <property type="entry name" value="Prot_kinase_dom"/>
</dbReference>
<dbReference type="GO" id="GO:0005634">
    <property type="term" value="C:nucleus"/>
    <property type="evidence" value="ECO:0007669"/>
    <property type="project" value="TreeGrafter"/>
</dbReference>
<sequence length="312" mass="36217">MTHNSNISNKTGSTSMLDFYIVQRTLGSGFTSKVKLVQDPFSNTLYAAKVIKLLPKFSPYYYRSLLLSEVACLRKVTHKNIIKIFSYRELGSYTSKSKGFYKCMYIILEYCPHGDLFSLLETKKNLNENTSLLFFRQIIDALETCHKSGFSHGDLKPENILISDDGIKIIDFALCTKIAQQDRKCIGTHQYLPPECHIKQNIDVIKSDLFLAGVVLFIMYVGCPPFQCTDSEDTLYNMIKVGEKDKFWGFFERRRPNKKFSQDFKTLIEGLLEFDPNKRIGYEQIKKNSWFQQNIDEETVMQFITQNFSKYI</sequence>
<keyword evidence="2 3" id="KW-0067">ATP-binding</keyword>
<dbReference type="InterPro" id="IPR017441">
    <property type="entry name" value="Protein_kinase_ATP_BS"/>
</dbReference>
<dbReference type="PROSITE" id="PS00107">
    <property type="entry name" value="PROTEIN_KINASE_ATP"/>
    <property type="match status" value="1"/>
</dbReference>
<dbReference type="EMBL" id="MPUH01000060">
    <property type="protein sequence ID" value="OMJ92508.1"/>
    <property type="molecule type" value="Genomic_DNA"/>
</dbReference>
<keyword evidence="4" id="KW-0723">Serine/threonine-protein kinase</keyword>
<keyword evidence="1 3" id="KW-0547">Nucleotide-binding</keyword>
<dbReference type="PANTHER" id="PTHR44167:SF24">
    <property type="entry name" value="SERINE_THREONINE-PROTEIN KINASE CHK2"/>
    <property type="match status" value="1"/>
</dbReference>
<gene>
    <name evidence="6" type="ORF">SteCoe_4748</name>
</gene>
<accession>A0A1R2CU28</accession>
<evidence type="ECO:0000256" key="1">
    <source>
        <dbReference type="ARBA" id="ARBA00022741"/>
    </source>
</evidence>
<keyword evidence="4" id="KW-0418">Kinase</keyword>
<dbReference type="Gene3D" id="1.10.510.10">
    <property type="entry name" value="Transferase(Phosphotransferase) domain 1"/>
    <property type="match status" value="1"/>
</dbReference>